<sequence length="50" mass="5597">FIALEVLSLPLYLMCGLARRRRLLSQEAAVKYFLLGAFASAFFLYGVALL</sequence>
<gene>
    <name evidence="5" type="ORF">J7S33_18005</name>
</gene>
<proteinExistence type="predicted"/>
<name>A0A8T8I672_9PSEU</name>
<evidence type="ECO:0000256" key="2">
    <source>
        <dbReference type="RuleBase" id="RU000320"/>
    </source>
</evidence>
<feature type="transmembrane region" description="Helical" evidence="3">
    <location>
        <begin position="29"/>
        <end position="48"/>
    </location>
</feature>
<dbReference type="InterPro" id="IPR001750">
    <property type="entry name" value="ND/Mrp_TM"/>
</dbReference>
<evidence type="ECO:0000256" key="1">
    <source>
        <dbReference type="ARBA" id="ARBA00004127"/>
    </source>
</evidence>
<evidence type="ECO:0000313" key="6">
    <source>
        <dbReference type="Proteomes" id="UP000671828"/>
    </source>
</evidence>
<dbReference type="AlphaFoldDB" id="A0A8T8I672"/>
<evidence type="ECO:0000259" key="4">
    <source>
        <dbReference type="Pfam" id="PF00361"/>
    </source>
</evidence>
<dbReference type="EMBL" id="CP072788">
    <property type="protein sequence ID" value="QTR06259.1"/>
    <property type="molecule type" value="Genomic_DNA"/>
</dbReference>
<dbReference type="Pfam" id="PF00361">
    <property type="entry name" value="Proton_antipo_M"/>
    <property type="match status" value="1"/>
</dbReference>
<evidence type="ECO:0000313" key="5">
    <source>
        <dbReference type="EMBL" id="QTR06259.1"/>
    </source>
</evidence>
<evidence type="ECO:0000256" key="3">
    <source>
        <dbReference type="SAM" id="Phobius"/>
    </source>
</evidence>
<reference evidence="5" key="1">
    <citation type="submission" date="2021-04" db="EMBL/GenBank/DDBJ databases">
        <title>Saccharothrix algeriensis WGS.</title>
        <authorList>
            <person name="Stuskova K."/>
            <person name="Hakalova E."/>
            <person name="Tebbal A.B."/>
            <person name="Eichmeier A."/>
        </authorList>
    </citation>
    <scope>NUCLEOTIDE SEQUENCE</scope>
    <source>
        <strain evidence="5">NRRL B-24137</strain>
    </source>
</reference>
<dbReference type="GO" id="GO:0012505">
    <property type="term" value="C:endomembrane system"/>
    <property type="evidence" value="ECO:0007669"/>
    <property type="project" value="UniProtKB-SubCell"/>
</dbReference>
<comment type="subcellular location">
    <subcellularLocation>
        <location evidence="1">Endomembrane system</location>
        <topology evidence="1">Multi-pass membrane protein</topology>
    </subcellularLocation>
    <subcellularLocation>
        <location evidence="2">Membrane</location>
        <topology evidence="2">Multi-pass membrane protein</topology>
    </subcellularLocation>
</comment>
<organism evidence="5 6">
    <name type="scientific">Saccharothrix algeriensis</name>
    <dbReference type="NCBI Taxonomy" id="173560"/>
    <lineage>
        <taxon>Bacteria</taxon>
        <taxon>Bacillati</taxon>
        <taxon>Actinomycetota</taxon>
        <taxon>Actinomycetes</taxon>
        <taxon>Pseudonocardiales</taxon>
        <taxon>Pseudonocardiaceae</taxon>
        <taxon>Saccharothrix</taxon>
    </lineage>
</organism>
<dbReference type="GO" id="GO:0016020">
    <property type="term" value="C:membrane"/>
    <property type="evidence" value="ECO:0007669"/>
    <property type="project" value="UniProtKB-SubCell"/>
</dbReference>
<dbReference type="Proteomes" id="UP000671828">
    <property type="component" value="Chromosome"/>
</dbReference>
<feature type="non-terminal residue" evidence="5">
    <location>
        <position position="50"/>
    </location>
</feature>
<feature type="non-terminal residue" evidence="5">
    <location>
        <position position="1"/>
    </location>
</feature>
<accession>A0A8T8I672</accession>
<keyword evidence="2 3" id="KW-0812">Transmembrane</keyword>
<keyword evidence="3" id="KW-0472">Membrane</keyword>
<protein>
    <recommendedName>
        <fullName evidence="4">NADH:quinone oxidoreductase/Mrp antiporter transmembrane domain-containing protein</fullName>
    </recommendedName>
</protein>
<feature type="domain" description="NADH:quinone oxidoreductase/Mrp antiporter transmembrane" evidence="4">
    <location>
        <begin position="1"/>
        <end position="50"/>
    </location>
</feature>
<keyword evidence="3" id="KW-1133">Transmembrane helix</keyword>